<dbReference type="SMART" id="SM00202">
    <property type="entry name" value="SR"/>
    <property type="match status" value="1"/>
</dbReference>
<keyword evidence="1 2" id="KW-1015">Disulfide bond</keyword>
<keyword evidence="5" id="KW-1185">Reference proteome</keyword>
<proteinExistence type="predicted"/>
<organism evidence="4 5">
    <name type="scientific">Psilopogon haemacephalus</name>
    <name type="common">coppersmith barbet</name>
    <dbReference type="NCBI Taxonomy" id="2585815"/>
    <lineage>
        <taxon>Eukaryota</taxon>
        <taxon>Metazoa</taxon>
        <taxon>Chordata</taxon>
        <taxon>Craniata</taxon>
        <taxon>Vertebrata</taxon>
        <taxon>Euteleostomi</taxon>
        <taxon>Archelosauria</taxon>
        <taxon>Archosauria</taxon>
        <taxon>Dinosauria</taxon>
        <taxon>Saurischia</taxon>
        <taxon>Theropoda</taxon>
        <taxon>Coelurosauria</taxon>
        <taxon>Aves</taxon>
        <taxon>Neognathae</taxon>
        <taxon>Neoaves</taxon>
        <taxon>Telluraves</taxon>
        <taxon>Coraciimorphae</taxon>
        <taxon>Piciformes</taxon>
        <taxon>Megalaimidae</taxon>
        <taxon>Psilopogon</taxon>
    </lineage>
</organism>
<protein>
    <submittedName>
        <fullName evidence="4">DMBT1 protein</fullName>
    </submittedName>
</protein>
<dbReference type="FunFam" id="3.10.250.10:FF:000002">
    <property type="entry name" value="Scavenger receptor cysteine-rich type 1 protein M130"/>
    <property type="match status" value="1"/>
</dbReference>
<feature type="non-terminal residue" evidence="4">
    <location>
        <position position="162"/>
    </location>
</feature>
<dbReference type="SUPFAM" id="SSF56487">
    <property type="entry name" value="SRCR-like"/>
    <property type="match status" value="2"/>
</dbReference>
<evidence type="ECO:0000313" key="5">
    <source>
        <dbReference type="Proteomes" id="UP000574528"/>
    </source>
</evidence>
<dbReference type="PRINTS" id="PR00258">
    <property type="entry name" value="SPERACTRCPTR"/>
</dbReference>
<dbReference type="PROSITE" id="PS50287">
    <property type="entry name" value="SRCR_2"/>
    <property type="match status" value="2"/>
</dbReference>
<comment type="caution">
    <text evidence="4">The sequence shown here is derived from an EMBL/GenBank/DDBJ whole genome shotgun (WGS) entry which is preliminary data.</text>
</comment>
<comment type="caution">
    <text evidence="2">Lacks conserved residue(s) required for the propagation of feature annotation.</text>
</comment>
<dbReference type="GO" id="GO:0016020">
    <property type="term" value="C:membrane"/>
    <property type="evidence" value="ECO:0007669"/>
    <property type="project" value="InterPro"/>
</dbReference>
<evidence type="ECO:0000256" key="1">
    <source>
        <dbReference type="ARBA" id="ARBA00023157"/>
    </source>
</evidence>
<feature type="disulfide bond" evidence="2">
    <location>
        <begin position="63"/>
        <end position="73"/>
    </location>
</feature>
<dbReference type="InterPro" id="IPR001190">
    <property type="entry name" value="SRCR"/>
</dbReference>
<evidence type="ECO:0000256" key="2">
    <source>
        <dbReference type="PROSITE-ProRule" id="PRU00196"/>
    </source>
</evidence>
<dbReference type="AlphaFoldDB" id="A0A7K9BP69"/>
<accession>A0A7K9BP69</accession>
<feature type="domain" description="SRCR" evidence="3">
    <location>
        <begin position="1"/>
        <end position="94"/>
    </location>
</feature>
<dbReference type="Gene3D" id="3.10.250.10">
    <property type="entry name" value="SRCR-like domain"/>
    <property type="match status" value="2"/>
</dbReference>
<sequence length="162" mass="17555">RCAGRVEVKYYQRAWGTVCDDSWDMKDAAVVCRQLGCGAALRAHSSAHFGPGSGLIWMSRVECNGSEPALADCRHTRKVQEICNHTRDAGVTCSGTGREVLSTKPLFACSSVPEFTGLRLVNGSTGCEGRVEVQVQGTWGSLCDSHWDLLDAHVLCRHLNCG</sequence>
<feature type="domain" description="SRCR" evidence="3">
    <location>
        <begin position="118"/>
        <end position="162"/>
    </location>
</feature>
<dbReference type="InterPro" id="IPR036772">
    <property type="entry name" value="SRCR-like_dom_sf"/>
</dbReference>
<evidence type="ECO:0000259" key="3">
    <source>
        <dbReference type="PROSITE" id="PS50287"/>
    </source>
</evidence>
<dbReference type="OrthoDB" id="536948at2759"/>
<evidence type="ECO:0000313" key="4">
    <source>
        <dbReference type="EMBL" id="NXG41936.1"/>
    </source>
</evidence>
<dbReference type="PANTHER" id="PTHR48071:SF18">
    <property type="entry name" value="DELETED IN MALIGNANT BRAIN TUMORS 1 PROTEIN-RELATED"/>
    <property type="match status" value="1"/>
</dbReference>
<dbReference type="PANTHER" id="PTHR48071">
    <property type="entry name" value="SRCR DOMAIN-CONTAINING PROTEIN"/>
    <property type="match status" value="1"/>
</dbReference>
<feature type="non-terminal residue" evidence="4">
    <location>
        <position position="1"/>
    </location>
</feature>
<feature type="disulfide bond" evidence="2">
    <location>
        <begin position="32"/>
        <end position="93"/>
    </location>
</feature>
<feature type="disulfide bond" evidence="2">
    <location>
        <begin position="19"/>
        <end position="83"/>
    </location>
</feature>
<name>A0A7K9BP69_9PICI</name>
<dbReference type="EMBL" id="VWZI01002453">
    <property type="protein sequence ID" value="NXG41936.1"/>
    <property type="molecule type" value="Genomic_DNA"/>
</dbReference>
<dbReference type="Pfam" id="PF00530">
    <property type="entry name" value="SRCR"/>
    <property type="match status" value="2"/>
</dbReference>
<dbReference type="Proteomes" id="UP000574528">
    <property type="component" value="Unassembled WGS sequence"/>
</dbReference>
<reference evidence="4 5" key="1">
    <citation type="submission" date="2019-09" db="EMBL/GenBank/DDBJ databases">
        <title>Bird 10,000 Genomes (B10K) Project - Family phase.</title>
        <authorList>
            <person name="Zhang G."/>
        </authorList>
    </citation>
    <scope>NUCLEOTIDE SEQUENCE [LARGE SCALE GENOMIC DNA]</scope>
    <source>
        <strain evidence="4">B10K-DU-001-24</strain>
        <tissue evidence="4">Muscle</tissue>
    </source>
</reference>
<gene>
    <name evidence="4" type="primary">Dmbt1_1</name>
    <name evidence="4" type="ORF">PSIHAE_R02924</name>
</gene>